<proteinExistence type="predicted"/>
<dbReference type="InterPro" id="IPR050066">
    <property type="entry name" value="UvrABC_protein_C"/>
</dbReference>
<gene>
    <name evidence="7" type="ORF">CO179_03040</name>
</gene>
<dbReference type="GO" id="GO:0004518">
    <property type="term" value="F:nuclease activity"/>
    <property type="evidence" value="ECO:0007669"/>
    <property type="project" value="UniProtKB-KW"/>
</dbReference>
<evidence type="ECO:0000313" key="8">
    <source>
        <dbReference type="Proteomes" id="UP000231195"/>
    </source>
</evidence>
<dbReference type="Pfam" id="PF01541">
    <property type="entry name" value="GIY-YIG"/>
    <property type="match status" value="1"/>
</dbReference>
<dbReference type="InterPro" id="IPR047296">
    <property type="entry name" value="GIY-YIG_UvrC_Cho"/>
</dbReference>
<evidence type="ECO:0000256" key="3">
    <source>
        <dbReference type="ARBA" id="ARBA00022769"/>
    </source>
</evidence>
<organism evidence="7 8">
    <name type="scientific">candidate division WWE3 bacterium CG_4_9_14_3_um_filter_39_7</name>
    <dbReference type="NCBI Taxonomy" id="1975080"/>
    <lineage>
        <taxon>Bacteria</taxon>
        <taxon>Katanobacteria</taxon>
    </lineage>
</organism>
<accession>A0A2M7X242</accession>
<dbReference type="GO" id="GO:0006289">
    <property type="term" value="P:nucleotide-excision repair"/>
    <property type="evidence" value="ECO:0007669"/>
    <property type="project" value="InterPro"/>
</dbReference>
<keyword evidence="4" id="KW-0267">Excision nuclease</keyword>
<keyword evidence="2" id="KW-0227">DNA damage</keyword>
<dbReference type="Proteomes" id="UP000231195">
    <property type="component" value="Unassembled WGS sequence"/>
</dbReference>
<dbReference type="SUPFAM" id="SSF82771">
    <property type="entry name" value="GIY-YIG endonuclease"/>
    <property type="match status" value="1"/>
</dbReference>
<protein>
    <submittedName>
        <fullName evidence="7">Excinuclease ABC subunit C</fullName>
    </submittedName>
</protein>
<dbReference type="EMBL" id="PFWZ01000098">
    <property type="protein sequence ID" value="PJA40208.1"/>
    <property type="molecule type" value="Genomic_DNA"/>
</dbReference>
<sequence>MADNWQDNIKNAPRAPGVYLMRNADGKVIYAGKAKDLGSRTRAYVNRTDKRCMAPFLTSRIGAVEFIVTKTEKEALILENNLIKEHRPKYNVNLRDDKTYFSIRIDLKQAFPRFQLVRQVK</sequence>
<evidence type="ECO:0000256" key="1">
    <source>
        <dbReference type="ARBA" id="ARBA00022490"/>
    </source>
</evidence>
<feature type="non-terminal residue" evidence="7">
    <location>
        <position position="121"/>
    </location>
</feature>
<keyword evidence="3" id="KW-0228">DNA excision</keyword>
<comment type="caution">
    <text evidence="7">The sequence shown here is derived from an EMBL/GenBank/DDBJ whole genome shotgun (WGS) entry which is preliminary data.</text>
</comment>
<dbReference type="PANTHER" id="PTHR30562:SF1">
    <property type="entry name" value="UVRABC SYSTEM PROTEIN C"/>
    <property type="match status" value="1"/>
</dbReference>
<evidence type="ECO:0000256" key="2">
    <source>
        <dbReference type="ARBA" id="ARBA00022763"/>
    </source>
</evidence>
<dbReference type="Gene3D" id="3.40.1440.10">
    <property type="entry name" value="GIY-YIG endonuclease"/>
    <property type="match status" value="1"/>
</dbReference>
<dbReference type="InterPro" id="IPR035901">
    <property type="entry name" value="GIY-YIG_endonuc_sf"/>
</dbReference>
<dbReference type="PROSITE" id="PS50164">
    <property type="entry name" value="GIY_YIG"/>
    <property type="match status" value="1"/>
</dbReference>
<evidence type="ECO:0000256" key="4">
    <source>
        <dbReference type="ARBA" id="ARBA00022881"/>
    </source>
</evidence>
<dbReference type="GO" id="GO:0009380">
    <property type="term" value="C:excinuclease repair complex"/>
    <property type="evidence" value="ECO:0007669"/>
    <property type="project" value="TreeGrafter"/>
</dbReference>
<dbReference type="CDD" id="cd10434">
    <property type="entry name" value="GIY-YIG_UvrC_Cho"/>
    <property type="match status" value="1"/>
</dbReference>
<name>A0A2M7X242_UNCKA</name>
<dbReference type="AlphaFoldDB" id="A0A2M7X242"/>
<reference evidence="8" key="1">
    <citation type="submission" date="2017-09" db="EMBL/GenBank/DDBJ databases">
        <title>Depth-based differentiation of microbial function through sediment-hosted aquifers and enrichment of novel symbionts in the deep terrestrial subsurface.</title>
        <authorList>
            <person name="Probst A.J."/>
            <person name="Ladd B."/>
            <person name="Jarett J.K."/>
            <person name="Geller-Mcgrath D.E."/>
            <person name="Sieber C.M.K."/>
            <person name="Emerson J.B."/>
            <person name="Anantharaman K."/>
            <person name="Thomas B.C."/>
            <person name="Malmstrom R."/>
            <person name="Stieglmeier M."/>
            <person name="Klingl A."/>
            <person name="Woyke T."/>
            <person name="Ryan C.M."/>
            <person name="Banfield J.F."/>
        </authorList>
    </citation>
    <scope>NUCLEOTIDE SEQUENCE [LARGE SCALE GENOMIC DNA]</scope>
</reference>
<evidence type="ECO:0000313" key="7">
    <source>
        <dbReference type="EMBL" id="PJA40208.1"/>
    </source>
</evidence>
<dbReference type="InterPro" id="IPR000305">
    <property type="entry name" value="GIY-YIG_endonuc"/>
</dbReference>
<evidence type="ECO:0000256" key="5">
    <source>
        <dbReference type="ARBA" id="ARBA00023204"/>
    </source>
</evidence>
<keyword evidence="1" id="KW-0963">Cytoplasm</keyword>
<keyword evidence="5" id="KW-0234">DNA repair</keyword>
<evidence type="ECO:0000259" key="6">
    <source>
        <dbReference type="PROSITE" id="PS50164"/>
    </source>
</evidence>
<dbReference type="FunFam" id="3.40.1440.10:FF:000001">
    <property type="entry name" value="UvrABC system protein C"/>
    <property type="match status" value="1"/>
</dbReference>
<dbReference type="SMART" id="SM00465">
    <property type="entry name" value="GIYc"/>
    <property type="match status" value="1"/>
</dbReference>
<dbReference type="PANTHER" id="PTHR30562">
    <property type="entry name" value="UVRC/OXIDOREDUCTASE"/>
    <property type="match status" value="1"/>
</dbReference>
<feature type="domain" description="GIY-YIG" evidence="6">
    <location>
        <begin position="14"/>
        <end position="92"/>
    </location>
</feature>